<feature type="transmembrane region" description="Helical" evidence="1">
    <location>
        <begin position="134"/>
        <end position="150"/>
    </location>
</feature>
<dbReference type="RefSeq" id="WP_167204523.1">
    <property type="nucleotide sequence ID" value="NZ_CP050063.1"/>
</dbReference>
<keyword evidence="1" id="KW-0472">Membrane</keyword>
<feature type="transmembrane region" description="Helical" evidence="1">
    <location>
        <begin position="77"/>
        <end position="95"/>
    </location>
</feature>
<keyword evidence="1" id="KW-0812">Transmembrane</keyword>
<keyword evidence="1" id="KW-1133">Transmembrane helix</keyword>
<organism evidence="2 3">
    <name type="scientific">Spirosoma aureum</name>
    <dbReference type="NCBI Taxonomy" id="2692134"/>
    <lineage>
        <taxon>Bacteria</taxon>
        <taxon>Pseudomonadati</taxon>
        <taxon>Bacteroidota</taxon>
        <taxon>Cytophagia</taxon>
        <taxon>Cytophagales</taxon>
        <taxon>Cytophagaceae</taxon>
        <taxon>Spirosoma</taxon>
    </lineage>
</organism>
<dbReference type="AlphaFoldDB" id="A0A6G9AGF1"/>
<dbReference type="Proteomes" id="UP000501802">
    <property type="component" value="Chromosome"/>
</dbReference>
<evidence type="ECO:0000313" key="3">
    <source>
        <dbReference type="Proteomes" id="UP000501802"/>
    </source>
</evidence>
<accession>A0A6G9AGF1</accession>
<proteinExistence type="predicted"/>
<protein>
    <submittedName>
        <fullName evidence="2">Uncharacterized protein</fullName>
    </submittedName>
</protein>
<name>A0A6G9AGF1_9BACT</name>
<dbReference type="Pfam" id="PF22765">
    <property type="entry name" value="DUF7010"/>
    <property type="match status" value="1"/>
</dbReference>
<sequence>MDFDQALTNQKRNYFVDANAGLSLPVAGTIYWAILGIAGFYLKPGYWMLLAFCTSGLLFPLGMALQKPFKSNLMVKTPLSSLIPYALFSMMLSWAITVPASSLDKSLAPLCLAIGMSIHWPIIGWIYDSKVCQLHALIRALLVVACWYLLPNYRFTVLPLVVSGVYTLTVLGLQWEVTKVREQRVLRSESTLVNA</sequence>
<evidence type="ECO:0000313" key="2">
    <source>
        <dbReference type="EMBL" id="QIP11386.1"/>
    </source>
</evidence>
<feature type="transmembrane region" description="Helical" evidence="1">
    <location>
        <begin position="156"/>
        <end position="177"/>
    </location>
</feature>
<feature type="transmembrane region" description="Helical" evidence="1">
    <location>
        <begin position="20"/>
        <end position="40"/>
    </location>
</feature>
<reference evidence="2 3" key="1">
    <citation type="submission" date="2020-03" db="EMBL/GenBank/DDBJ databases">
        <authorList>
            <person name="Kim M.K."/>
        </authorList>
    </citation>
    <scope>NUCLEOTIDE SEQUENCE [LARGE SCALE GENOMIC DNA]</scope>
    <source>
        <strain evidence="2 3">BT328</strain>
    </source>
</reference>
<dbReference type="EMBL" id="CP050063">
    <property type="protein sequence ID" value="QIP11386.1"/>
    <property type="molecule type" value="Genomic_DNA"/>
</dbReference>
<gene>
    <name evidence="2" type="ORF">G8759_01405</name>
</gene>
<feature type="transmembrane region" description="Helical" evidence="1">
    <location>
        <begin position="46"/>
        <end position="65"/>
    </location>
</feature>
<dbReference type="InterPro" id="IPR053824">
    <property type="entry name" value="DUF7010"/>
</dbReference>
<feature type="transmembrane region" description="Helical" evidence="1">
    <location>
        <begin position="107"/>
        <end position="127"/>
    </location>
</feature>
<dbReference type="KEGG" id="spib:G8759_01405"/>
<keyword evidence="3" id="KW-1185">Reference proteome</keyword>
<evidence type="ECO:0000256" key="1">
    <source>
        <dbReference type="SAM" id="Phobius"/>
    </source>
</evidence>